<dbReference type="WBParaSite" id="GPLIN_001286800">
    <property type="protein sequence ID" value="GPLIN_001286800"/>
    <property type="gene ID" value="GPLIN_001286800"/>
</dbReference>
<name>A0A183CJ12_GLOPA</name>
<dbReference type="AlphaFoldDB" id="A0A183CJ12"/>
<reference evidence="2" key="2">
    <citation type="submission" date="2016-06" db="UniProtKB">
        <authorList>
            <consortium name="WormBaseParasite"/>
        </authorList>
    </citation>
    <scope>IDENTIFICATION</scope>
</reference>
<organism evidence="1 2">
    <name type="scientific">Globodera pallida</name>
    <name type="common">Potato cyst nematode worm</name>
    <name type="synonym">Heterodera pallida</name>
    <dbReference type="NCBI Taxonomy" id="36090"/>
    <lineage>
        <taxon>Eukaryota</taxon>
        <taxon>Metazoa</taxon>
        <taxon>Ecdysozoa</taxon>
        <taxon>Nematoda</taxon>
        <taxon>Chromadorea</taxon>
        <taxon>Rhabditida</taxon>
        <taxon>Tylenchina</taxon>
        <taxon>Tylenchomorpha</taxon>
        <taxon>Tylenchoidea</taxon>
        <taxon>Heteroderidae</taxon>
        <taxon>Heteroderinae</taxon>
        <taxon>Globodera</taxon>
    </lineage>
</organism>
<protein>
    <submittedName>
        <fullName evidence="2">Clat_adaptor_s domain-containing protein</fullName>
    </submittedName>
</protein>
<keyword evidence="1" id="KW-1185">Reference proteome</keyword>
<evidence type="ECO:0000313" key="2">
    <source>
        <dbReference type="WBParaSite" id="GPLIN_001286800"/>
    </source>
</evidence>
<dbReference type="Proteomes" id="UP000050741">
    <property type="component" value="Unassembled WGS sequence"/>
</dbReference>
<accession>A0A183CJ12</accession>
<proteinExistence type="predicted"/>
<evidence type="ECO:0000313" key="1">
    <source>
        <dbReference type="Proteomes" id="UP000050741"/>
    </source>
</evidence>
<reference evidence="1" key="1">
    <citation type="submission" date="2014-05" db="EMBL/GenBank/DDBJ databases">
        <title>The genome and life-stage specific transcriptomes of Globodera pallida elucidate key aspects of plant parasitism by a cyst nematode.</title>
        <authorList>
            <person name="Cotton J.A."/>
            <person name="Lilley C.J."/>
            <person name="Jones L.M."/>
            <person name="Kikuchi T."/>
            <person name="Reid A.J."/>
            <person name="Thorpe P."/>
            <person name="Tsai I.J."/>
            <person name="Beasley H."/>
            <person name="Blok V."/>
            <person name="Cock P.J.A."/>
            <person name="Van den Akker S.E."/>
            <person name="Holroyd N."/>
            <person name="Hunt M."/>
            <person name="Mantelin S."/>
            <person name="Naghra H."/>
            <person name="Pain A."/>
            <person name="Palomares-Rius J.E."/>
            <person name="Zarowiecki M."/>
            <person name="Berriman M."/>
            <person name="Jones J.T."/>
            <person name="Urwin P.E."/>
        </authorList>
    </citation>
    <scope>NUCLEOTIDE SEQUENCE [LARGE SCALE GENOMIC DNA]</scope>
    <source>
        <strain evidence="1">Lindley</strain>
    </source>
</reference>
<sequence length="111" mass="13082">MIHYLLLFSRQGKLRLQKWHIAYTWTREMRHCLQQNHFEFRDACRLELNDRAGLRAKLKINKNVGKSFKMAKDKDATDKMSPPNDVVSKIGYESNALYGPWGQNDLFPLVE</sequence>